<dbReference type="InterPro" id="IPR013737">
    <property type="entry name" value="Bac_rhamnosid_N"/>
</dbReference>
<dbReference type="PANTHER" id="PTHR33307:SF6">
    <property type="entry name" value="ALPHA-RHAMNOSIDASE (EUROFUNG)-RELATED"/>
    <property type="match status" value="1"/>
</dbReference>
<dbReference type="InterPro" id="IPR013783">
    <property type="entry name" value="Ig-like_fold"/>
</dbReference>
<evidence type="ECO:0000259" key="9">
    <source>
        <dbReference type="Pfam" id="PF17390"/>
    </source>
</evidence>
<feature type="domain" description="Alpha-L-rhamnosidase C-terminal" evidence="9">
    <location>
        <begin position="816"/>
        <end position="887"/>
    </location>
</feature>
<dbReference type="Pfam" id="PF05592">
    <property type="entry name" value="Bac_rhamnosid"/>
    <property type="match status" value="1"/>
</dbReference>
<evidence type="ECO:0000259" key="6">
    <source>
        <dbReference type="Pfam" id="PF05592"/>
    </source>
</evidence>
<feature type="signal peptide" evidence="5">
    <location>
        <begin position="1"/>
        <end position="29"/>
    </location>
</feature>
<protein>
    <recommendedName>
        <fullName evidence="2">alpha-L-rhamnosidase</fullName>
        <ecNumber evidence="2">3.2.1.40</ecNumber>
    </recommendedName>
</protein>
<dbReference type="Pfam" id="PF17390">
    <property type="entry name" value="Bac_rhamnosid_C"/>
    <property type="match status" value="1"/>
</dbReference>
<keyword evidence="11" id="KW-1185">Reference proteome</keyword>
<comment type="catalytic activity">
    <reaction evidence="1">
        <text>Hydrolysis of terminal non-reducing alpha-L-rhamnose residues in alpha-L-rhamnosides.</text>
        <dbReference type="EC" id="3.2.1.40"/>
    </reaction>
</comment>
<dbReference type="InterPro" id="IPR035396">
    <property type="entry name" value="Bac_rhamnosid6H"/>
</dbReference>
<evidence type="ECO:0000259" key="7">
    <source>
        <dbReference type="Pfam" id="PF08531"/>
    </source>
</evidence>
<dbReference type="Gene3D" id="2.60.40.10">
    <property type="entry name" value="Immunoglobulins"/>
    <property type="match status" value="1"/>
</dbReference>
<proteinExistence type="predicted"/>
<feature type="region of interest" description="Disordered" evidence="4">
    <location>
        <begin position="917"/>
        <end position="955"/>
    </location>
</feature>
<dbReference type="GO" id="GO:0016787">
    <property type="term" value="F:hydrolase activity"/>
    <property type="evidence" value="ECO:0007669"/>
    <property type="project" value="UniProtKB-KW"/>
</dbReference>
<feature type="compositionally biased region" description="Pro residues" evidence="4">
    <location>
        <begin position="922"/>
        <end position="955"/>
    </location>
</feature>
<evidence type="ECO:0000313" key="11">
    <source>
        <dbReference type="Proteomes" id="UP001284601"/>
    </source>
</evidence>
<gene>
    <name evidence="10" type="ORF">R7226_24040</name>
</gene>
<dbReference type="SUPFAM" id="SSF48208">
    <property type="entry name" value="Six-hairpin glycosidases"/>
    <property type="match status" value="1"/>
</dbReference>
<evidence type="ECO:0000256" key="5">
    <source>
        <dbReference type="SAM" id="SignalP"/>
    </source>
</evidence>
<sequence>MQLIDARRLAALAAATSAIGIAATPTAHAATPTDLTVEQAVRPLDVDVEQPRFAWRLAAEQRGLAQSAYEIEVATSAEALAAGEPDAWDSGRVVSTRSIEVPYRGAALRSDEQYVWRVRTWDQDGAPGAWSATSRFETGFIDQADWKGEWIGRGETSPQPFPAITPAPQFRKQFSLGAPVRRARLRISGLGYNEVELNGAKVGDHVLDPAWTAFDDTALYETFDVTKALQNGDNALGVTLGRGYLAYPDKGATGAAFSWWAAPWNGEQRLLLQLDVEHIDGSTSRVVSDGSWTVSDSATVADDVNLGESYDAREQQAGWSEPGFDDSGWDTATVVTAANATSATLKAQAQEPSRVIETLDPVAVTSPRAGVQVYDFGTMTAGWTRIRVKGAAGTTVRLLHGERLNADGTVAGRGNIHGEPQLAQVNSYVLKGSGTETWEPRFSYQGFRYVEVTGAQPISVEARVVHQDVADNGGFDSSSDLYNRFHTVMRRTLLNNLHGIPTDTPTFDKAGWTADGHLFSDAALRNFDTAKAFAKWIDDFADAQHPDGSVGVVVPALPSFDTQIGIDPLWSNAYMLVSWDLYQYEGDVETLRRHYLPMRRLLDAVESRIDTTNGIWESFSFGDWVPPDGLGGFVPPEGWRLSATASVVEMARTFGQIARALGRTQDAADADAFAARIADRFNAEFLDTEAGIYRTPGAQGGYRQTSNIMPLTLGIVPADQRQRVLDNLVRDIRDARGTHLHTGATGTKLLLPLLTDNGHGELANALASQTTYPSWGWMLDGLGNDTFLETWEGQARSLDHAFLGTVDDWLTTHLAGIRPAAPGYAKTLVKPLVPAGLDRASAWVDTPHGRVSSAWQRAGEGVELRVEVPGNTTAEVHLPAGDAASAHVDDQTGVSFLRHEAGAAVYAVASGSYVFRSDRLAPPQPGPQPRPPVTPPGEQPKPPAPQPRPPTAARPRPPVIARAALRVNAKRVVAVKVRCDVSAGKLCRGTLQLTRGRAKLGAHGFAIAPNRLTAVKVTLGRAAYRALVTQRRQRVTVTLTTRGSDGRTRRATVKVWLTAPKRR</sequence>
<reference evidence="11" key="1">
    <citation type="submission" date="2023-07" db="EMBL/GenBank/DDBJ databases">
        <title>Conexibacter stalactiti sp. nov., isolated from stalactites in a lava cave and emended description of the genus Conexibacter.</title>
        <authorList>
            <person name="Lee S.D."/>
        </authorList>
    </citation>
    <scope>NUCLEOTIDE SEQUENCE [LARGE SCALE GENOMIC DNA]</scope>
    <source>
        <strain evidence="11">KCTC 39840</strain>
    </source>
</reference>
<evidence type="ECO:0000259" key="8">
    <source>
        <dbReference type="Pfam" id="PF17389"/>
    </source>
</evidence>
<feature type="chain" id="PRO_5045725585" description="alpha-L-rhamnosidase" evidence="5">
    <location>
        <begin position="30"/>
        <end position="1063"/>
    </location>
</feature>
<dbReference type="PANTHER" id="PTHR33307">
    <property type="entry name" value="ALPHA-RHAMNOSIDASE (EUROFUNG)"/>
    <property type="match status" value="1"/>
</dbReference>
<dbReference type="InterPro" id="IPR035398">
    <property type="entry name" value="Bac_rhamnosid_C"/>
</dbReference>
<dbReference type="EMBL" id="JAWSTH010000088">
    <property type="protein sequence ID" value="MDW5597441.1"/>
    <property type="molecule type" value="Genomic_DNA"/>
</dbReference>
<accession>A0ABU4HVT5</accession>
<reference evidence="10 11" key="2">
    <citation type="submission" date="2023-10" db="EMBL/GenBank/DDBJ databases">
        <authorList>
            <person name="Han X.F."/>
        </authorList>
    </citation>
    <scope>NUCLEOTIDE SEQUENCE [LARGE SCALE GENOMIC DNA]</scope>
    <source>
        <strain evidence="10 11">KCTC 39840</strain>
    </source>
</reference>
<dbReference type="PIRSF" id="PIRSF010631">
    <property type="entry name" value="A-rhamnsds"/>
    <property type="match status" value="1"/>
</dbReference>
<dbReference type="InterPro" id="IPR008928">
    <property type="entry name" value="6-hairpin_glycosidase_sf"/>
</dbReference>
<name>A0ABU4HVT5_9ACTN</name>
<feature type="domain" description="Alpha-L-rhamnosidase concanavalin-like" evidence="6">
    <location>
        <begin position="369"/>
        <end position="465"/>
    </location>
</feature>
<evidence type="ECO:0000313" key="10">
    <source>
        <dbReference type="EMBL" id="MDW5597441.1"/>
    </source>
</evidence>
<dbReference type="Pfam" id="PF17389">
    <property type="entry name" value="Bac_rhamnosid6H"/>
    <property type="match status" value="1"/>
</dbReference>
<dbReference type="Pfam" id="PF08531">
    <property type="entry name" value="Bac_rhamnosid_N"/>
    <property type="match status" value="1"/>
</dbReference>
<comment type="caution">
    <text evidence="10">The sequence shown here is derived from an EMBL/GenBank/DDBJ whole genome shotgun (WGS) entry which is preliminary data.</text>
</comment>
<organism evidence="10 11">
    <name type="scientific">Conexibacter stalactiti</name>
    <dbReference type="NCBI Taxonomy" id="1940611"/>
    <lineage>
        <taxon>Bacteria</taxon>
        <taxon>Bacillati</taxon>
        <taxon>Actinomycetota</taxon>
        <taxon>Thermoleophilia</taxon>
        <taxon>Solirubrobacterales</taxon>
        <taxon>Conexibacteraceae</taxon>
        <taxon>Conexibacter</taxon>
    </lineage>
</organism>
<dbReference type="Gene3D" id="2.60.120.260">
    <property type="entry name" value="Galactose-binding domain-like"/>
    <property type="match status" value="2"/>
</dbReference>
<evidence type="ECO:0000256" key="3">
    <source>
        <dbReference type="ARBA" id="ARBA00022801"/>
    </source>
</evidence>
<dbReference type="Pfam" id="PF25788">
    <property type="entry name" value="Ig_Rha78A_N"/>
    <property type="match status" value="1"/>
</dbReference>
<evidence type="ECO:0000256" key="2">
    <source>
        <dbReference type="ARBA" id="ARBA00012652"/>
    </source>
</evidence>
<dbReference type="Gene3D" id="1.50.10.10">
    <property type="match status" value="1"/>
</dbReference>
<dbReference type="InterPro" id="IPR008902">
    <property type="entry name" value="Rhamnosid_concanavalin"/>
</dbReference>
<dbReference type="Proteomes" id="UP001284601">
    <property type="component" value="Unassembled WGS sequence"/>
</dbReference>
<dbReference type="RefSeq" id="WP_318599904.1">
    <property type="nucleotide sequence ID" value="NZ_JAWSTH010000088.1"/>
</dbReference>
<dbReference type="EC" id="3.2.1.40" evidence="2"/>
<keyword evidence="3 10" id="KW-0378">Hydrolase</keyword>
<dbReference type="InterPro" id="IPR012341">
    <property type="entry name" value="6hp_glycosidase-like_sf"/>
</dbReference>
<feature type="domain" description="Bacterial alpha-L-rhamnosidase N-terminal" evidence="7">
    <location>
        <begin position="180"/>
        <end position="356"/>
    </location>
</feature>
<keyword evidence="5" id="KW-0732">Signal</keyword>
<evidence type="ECO:0000256" key="1">
    <source>
        <dbReference type="ARBA" id="ARBA00001445"/>
    </source>
</evidence>
<feature type="domain" description="Alpha-L-rhamnosidase six-hairpin glycosidase" evidence="8">
    <location>
        <begin position="472"/>
        <end position="813"/>
    </location>
</feature>
<dbReference type="InterPro" id="IPR016007">
    <property type="entry name" value="Alpha_rhamnosid"/>
</dbReference>
<dbReference type="Gene3D" id="2.60.420.10">
    <property type="entry name" value="Maltose phosphorylase, domain 3"/>
    <property type="match status" value="1"/>
</dbReference>
<evidence type="ECO:0000256" key="4">
    <source>
        <dbReference type="SAM" id="MobiDB-lite"/>
    </source>
</evidence>